<dbReference type="EMBL" id="BGZK01004066">
    <property type="protein sequence ID" value="GBP06635.1"/>
    <property type="molecule type" value="Genomic_DNA"/>
</dbReference>
<gene>
    <name evidence="2" type="ORF">EVAR_31948_1</name>
</gene>
<evidence type="ECO:0000313" key="3">
    <source>
        <dbReference type="Proteomes" id="UP000299102"/>
    </source>
</evidence>
<reference evidence="2 3" key="1">
    <citation type="journal article" date="2019" name="Commun. Biol.">
        <title>The bagworm genome reveals a unique fibroin gene that provides high tensile strength.</title>
        <authorList>
            <person name="Kono N."/>
            <person name="Nakamura H."/>
            <person name="Ohtoshi R."/>
            <person name="Tomita M."/>
            <person name="Numata K."/>
            <person name="Arakawa K."/>
        </authorList>
    </citation>
    <scope>NUCLEOTIDE SEQUENCE [LARGE SCALE GENOMIC DNA]</scope>
</reference>
<protein>
    <submittedName>
        <fullName evidence="2">Uncharacterized protein</fullName>
    </submittedName>
</protein>
<proteinExistence type="predicted"/>
<accession>A0A4C1SXI2</accession>
<sequence>MVWEGGVGRKQKQTLSTATSVSRENAPSMGIESRRELDILHTKHDSEKRRDICNSDRPPSPPAGGRLAGGAVTSRVNGYRARKFASETEIRRPMGGPDSLIRVP</sequence>
<organism evidence="2 3">
    <name type="scientific">Eumeta variegata</name>
    <name type="common">Bagworm moth</name>
    <name type="synonym">Eumeta japonica</name>
    <dbReference type="NCBI Taxonomy" id="151549"/>
    <lineage>
        <taxon>Eukaryota</taxon>
        <taxon>Metazoa</taxon>
        <taxon>Ecdysozoa</taxon>
        <taxon>Arthropoda</taxon>
        <taxon>Hexapoda</taxon>
        <taxon>Insecta</taxon>
        <taxon>Pterygota</taxon>
        <taxon>Neoptera</taxon>
        <taxon>Endopterygota</taxon>
        <taxon>Lepidoptera</taxon>
        <taxon>Glossata</taxon>
        <taxon>Ditrysia</taxon>
        <taxon>Tineoidea</taxon>
        <taxon>Psychidae</taxon>
        <taxon>Oiketicinae</taxon>
        <taxon>Eumeta</taxon>
    </lineage>
</organism>
<evidence type="ECO:0000256" key="1">
    <source>
        <dbReference type="SAM" id="MobiDB-lite"/>
    </source>
</evidence>
<dbReference type="AlphaFoldDB" id="A0A4C1SXI2"/>
<evidence type="ECO:0000313" key="2">
    <source>
        <dbReference type="EMBL" id="GBP06635.1"/>
    </source>
</evidence>
<dbReference type="Proteomes" id="UP000299102">
    <property type="component" value="Unassembled WGS sequence"/>
</dbReference>
<feature type="compositionally biased region" description="Polar residues" evidence="1">
    <location>
        <begin position="13"/>
        <end position="25"/>
    </location>
</feature>
<feature type="compositionally biased region" description="Basic and acidic residues" evidence="1">
    <location>
        <begin position="32"/>
        <end position="54"/>
    </location>
</feature>
<name>A0A4C1SXI2_EUMVA</name>
<feature type="region of interest" description="Disordered" evidence="1">
    <location>
        <begin position="1"/>
        <end position="104"/>
    </location>
</feature>
<keyword evidence="3" id="KW-1185">Reference proteome</keyword>
<comment type="caution">
    <text evidence="2">The sequence shown here is derived from an EMBL/GenBank/DDBJ whole genome shotgun (WGS) entry which is preliminary data.</text>
</comment>